<feature type="non-terminal residue" evidence="2">
    <location>
        <position position="1"/>
    </location>
</feature>
<keyword evidence="1" id="KW-1133">Transmembrane helix</keyword>
<sequence length="88" mass="10167">PVHVQKLSISSFCKPVFFHSFYMTLPIFSSIFLKIFISTYNKRVEGRRNILGGLLLGFILKTLTVSPKVYVMSLDQLEKLELLKYPLI</sequence>
<dbReference type="Proteomes" id="UP001233999">
    <property type="component" value="Unassembled WGS sequence"/>
</dbReference>
<protein>
    <submittedName>
        <fullName evidence="2">Uncharacterized protein</fullName>
    </submittedName>
</protein>
<gene>
    <name evidence="2" type="ORF">L9F63_024857</name>
</gene>
<evidence type="ECO:0000313" key="2">
    <source>
        <dbReference type="EMBL" id="KAJ9579038.1"/>
    </source>
</evidence>
<feature type="transmembrane region" description="Helical" evidence="1">
    <location>
        <begin position="16"/>
        <end position="37"/>
    </location>
</feature>
<reference evidence="2" key="2">
    <citation type="submission" date="2023-05" db="EMBL/GenBank/DDBJ databases">
        <authorList>
            <person name="Fouks B."/>
        </authorList>
    </citation>
    <scope>NUCLEOTIDE SEQUENCE</scope>
    <source>
        <strain evidence="2">Stay&amp;Tobe</strain>
        <tissue evidence="2">Testes</tissue>
    </source>
</reference>
<proteinExistence type="predicted"/>
<keyword evidence="3" id="KW-1185">Reference proteome</keyword>
<feature type="transmembrane region" description="Helical" evidence="1">
    <location>
        <begin position="49"/>
        <end position="70"/>
    </location>
</feature>
<keyword evidence="1" id="KW-0472">Membrane</keyword>
<accession>A0AAD7ZFM4</accession>
<keyword evidence="1" id="KW-0812">Transmembrane</keyword>
<reference evidence="2" key="1">
    <citation type="journal article" date="2023" name="IScience">
        <title>Live-bearing cockroach genome reveals convergent evolutionary mechanisms linked to viviparity in insects and beyond.</title>
        <authorList>
            <person name="Fouks B."/>
            <person name="Harrison M.C."/>
            <person name="Mikhailova A.A."/>
            <person name="Marchal E."/>
            <person name="English S."/>
            <person name="Carruthers M."/>
            <person name="Jennings E.C."/>
            <person name="Chiamaka E.L."/>
            <person name="Frigard R.A."/>
            <person name="Pippel M."/>
            <person name="Attardo G.M."/>
            <person name="Benoit J.B."/>
            <person name="Bornberg-Bauer E."/>
            <person name="Tobe S.S."/>
        </authorList>
    </citation>
    <scope>NUCLEOTIDE SEQUENCE</scope>
    <source>
        <strain evidence="2">Stay&amp;Tobe</strain>
    </source>
</reference>
<dbReference type="EMBL" id="JASPKZ010008746">
    <property type="protein sequence ID" value="KAJ9579038.1"/>
    <property type="molecule type" value="Genomic_DNA"/>
</dbReference>
<dbReference type="AlphaFoldDB" id="A0AAD7ZFM4"/>
<name>A0AAD7ZFM4_DIPPU</name>
<organism evidence="2 3">
    <name type="scientific">Diploptera punctata</name>
    <name type="common">Pacific beetle cockroach</name>
    <dbReference type="NCBI Taxonomy" id="6984"/>
    <lineage>
        <taxon>Eukaryota</taxon>
        <taxon>Metazoa</taxon>
        <taxon>Ecdysozoa</taxon>
        <taxon>Arthropoda</taxon>
        <taxon>Hexapoda</taxon>
        <taxon>Insecta</taxon>
        <taxon>Pterygota</taxon>
        <taxon>Neoptera</taxon>
        <taxon>Polyneoptera</taxon>
        <taxon>Dictyoptera</taxon>
        <taxon>Blattodea</taxon>
        <taxon>Blaberoidea</taxon>
        <taxon>Blaberidae</taxon>
        <taxon>Diplopterinae</taxon>
        <taxon>Diploptera</taxon>
    </lineage>
</organism>
<comment type="caution">
    <text evidence="2">The sequence shown here is derived from an EMBL/GenBank/DDBJ whole genome shotgun (WGS) entry which is preliminary data.</text>
</comment>
<feature type="non-terminal residue" evidence="2">
    <location>
        <position position="88"/>
    </location>
</feature>
<evidence type="ECO:0000256" key="1">
    <source>
        <dbReference type="SAM" id="Phobius"/>
    </source>
</evidence>
<evidence type="ECO:0000313" key="3">
    <source>
        <dbReference type="Proteomes" id="UP001233999"/>
    </source>
</evidence>